<reference evidence="2 3" key="1">
    <citation type="journal article" date="2018" name="New Phytol.">
        <title>Phylogenomics of Endogonaceae and evolution of mycorrhizas within Mucoromycota.</title>
        <authorList>
            <person name="Chang Y."/>
            <person name="Desiro A."/>
            <person name="Na H."/>
            <person name="Sandor L."/>
            <person name="Lipzen A."/>
            <person name="Clum A."/>
            <person name="Barry K."/>
            <person name="Grigoriev I.V."/>
            <person name="Martin F.M."/>
            <person name="Stajich J.E."/>
            <person name="Smith M.E."/>
            <person name="Bonito G."/>
            <person name="Spatafora J.W."/>
        </authorList>
    </citation>
    <scope>NUCLEOTIDE SEQUENCE [LARGE SCALE GENOMIC DNA]</scope>
    <source>
        <strain evidence="2 3">AD002</strain>
    </source>
</reference>
<dbReference type="Proteomes" id="UP000274822">
    <property type="component" value="Unassembled WGS sequence"/>
</dbReference>
<dbReference type="Gene3D" id="3.80.10.10">
    <property type="entry name" value="Ribonuclease Inhibitor"/>
    <property type="match status" value="1"/>
</dbReference>
<proteinExistence type="predicted"/>
<dbReference type="InterPro" id="IPR032675">
    <property type="entry name" value="LRR_dom_sf"/>
</dbReference>
<evidence type="ECO:0000313" key="3">
    <source>
        <dbReference type="Proteomes" id="UP000274822"/>
    </source>
</evidence>
<dbReference type="CDD" id="cd09917">
    <property type="entry name" value="F-box_SF"/>
    <property type="match status" value="1"/>
</dbReference>
<name>A0A433QN63_9FUNG</name>
<feature type="domain" description="F-box" evidence="1">
    <location>
        <begin position="2"/>
        <end position="38"/>
    </location>
</feature>
<dbReference type="AlphaFoldDB" id="A0A433QN63"/>
<accession>A0A433QN63</accession>
<keyword evidence="3" id="KW-1185">Reference proteome</keyword>
<gene>
    <name evidence="2" type="ORF">BC938DRAFT_478244</name>
</gene>
<dbReference type="EMBL" id="RBNJ01003162">
    <property type="protein sequence ID" value="RUS31214.1"/>
    <property type="molecule type" value="Genomic_DNA"/>
</dbReference>
<evidence type="ECO:0000313" key="2">
    <source>
        <dbReference type="EMBL" id="RUS31214.1"/>
    </source>
</evidence>
<organism evidence="2 3">
    <name type="scientific">Jimgerdemannia flammicorona</name>
    <dbReference type="NCBI Taxonomy" id="994334"/>
    <lineage>
        <taxon>Eukaryota</taxon>
        <taxon>Fungi</taxon>
        <taxon>Fungi incertae sedis</taxon>
        <taxon>Mucoromycota</taxon>
        <taxon>Mucoromycotina</taxon>
        <taxon>Endogonomycetes</taxon>
        <taxon>Endogonales</taxon>
        <taxon>Endogonaceae</taxon>
        <taxon>Jimgerdemannia</taxon>
    </lineage>
</organism>
<dbReference type="Pfam" id="PF12937">
    <property type="entry name" value="F-box-like"/>
    <property type="match status" value="1"/>
</dbReference>
<dbReference type="InterPro" id="IPR001810">
    <property type="entry name" value="F-box_dom"/>
</dbReference>
<protein>
    <recommendedName>
        <fullName evidence="1">F-box domain-containing protein</fullName>
    </recommendedName>
</protein>
<evidence type="ECO:0000259" key="1">
    <source>
        <dbReference type="Pfam" id="PF12937"/>
    </source>
</evidence>
<sequence length="333" mass="37027">MPHLPPEILGHIFRCLKSTSRDPDTDLLAASLVSSLWFMEAWPLIDPALFQVSSLTLKNGPGRLYLIHLIRLSSLLVESLQSGLIHCDHLKSIRIGLVYFGNNLRASAAAIHQVVRLQPPNLRRIEILYSYIRSAAMIELLDIIFPTCDVTKITQLSISGDKTRGNEVTIHLLERLGPTLRDVSLYGFQLDATLLEALRRCHGLECLFAKGGWLPGPDTPPAPSGAVAFLAAALQNLTSLSFSMENCDREARVSDGQLREIVTRLPGLTHLAVDVDFTVNDECLRFVMRHAKEMEVFALVGCIMSREEGVWTENDVGWRGRKVGMSSSFTRLL</sequence>
<comment type="caution">
    <text evidence="2">The sequence shown here is derived from an EMBL/GenBank/DDBJ whole genome shotgun (WGS) entry which is preliminary data.</text>
</comment>
<dbReference type="SUPFAM" id="SSF52047">
    <property type="entry name" value="RNI-like"/>
    <property type="match status" value="1"/>
</dbReference>